<keyword evidence="5 9" id="KW-0812">Transmembrane</keyword>
<dbReference type="EMBL" id="VFMN01000001">
    <property type="protein sequence ID" value="TQJ10676.1"/>
    <property type="molecule type" value="Genomic_DNA"/>
</dbReference>
<dbReference type="PANTHER" id="PTHR42718">
    <property type="entry name" value="MAJOR FACILITATOR SUPERFAMILY MULTIDRUG TRANSPORTER MFSC"/>
    <property type="match status" value="1"/>
</dbReference>
<feature type="transmembrane region" description="Helical" evidence="9">
    <location>
        <begin position="237"/>
        <end position="256"/>
    </location>
</feature>
<dbReference type="PRINTS" id="PR01036">
    <property type="entry name" value="TCRTETB"/>
</dbReference>
<evidence type="ECO:0000256" key="9">
    <source>
        <dbReference type="SAM" id="Phobius"/>
    </source>
</evidence>
<feature type="transmembrane region" description="Helical" evidence="9">
    <location>
        <begin position="114"/>
        <end position="137"/>
    </location>
</feature>
<accession>A0A542E5X7</accession>
<keyword evidence="3" id="KW-0813">Transport</keyword>
<evidence type="ECO:0000313" key="11">
    <source>
        <dbReference type="EMBL" id="TQJ10676.1"/>
    </source>
</evidence>
<evidence type="ECO:0000256" key="3">
    <source>
        <dbReference type="ARBA" id="ARBA00022448"/>
    </source>
</evidence>
<keyword evidence="4" id="KW-1003">Cell membrane</keyword>
<evidence type="ECO:0000256" key="8">
    <source>
        <dbReference type="SAM" id="MobiDB-lite"/>
    </source>
</evidence>
<keyword evidence="7 9" id="KW-0472">Membrane</keyword>
<feature type="domain" description="Major facilitator superfamily (MFS) profile" evidence="10">
    <location>
        <begin position="21"/>
        <end position="477"/>
    </location>
</feature>
<gene>
    <name evidence="11" type="ORF">FB458_3805</name>
</gene>
<feature type="region of interest" description="Disordered" evidence="8">
    <location>
        <begin position="481"/>
        <end position="502"/>
    </location>
</feature>
<evidence type="ECO:0000259" key="10">
    <source>
        <dbReference type="PROSITE" id="PS50850"/>
    </source>
</evidence>
<dbReference type="InterPro" id="IPR011701">
    <property type="entry name" value="MFS"/>
</dbReference>
<evidence type="ECO:0000256" key="2">
    <source>
        <dbReference type="ARBA" id="ARBA00008537"/>
    </source>
</evidence>
<feature type="transmembrane region" description="Helical" evidence="9">
    <location>
        <begin position="21"/>
        <end position="39"/>
    </location>
</feature>
<dbReference type="InterPro" id="IPR004638">
    <property type="entry name" value="EmrB-like"/>
</dbReference>
<dbReference type="RefSeq" id="WP_211356094.1">
    <property type="nucleotide sequence ID" value="NZ_BAAAPR010000012.1"/>
</dbReference>
<dbReference type="Gene3D" id="1.20.1250.20">
    <property type="entry name" value="MFS general substrate transporter like domains"/>
    <property type="match status" value="1"/>
</dbReference>
<evidence type="ECO:0000256" key="6">
    <source>
        <dbReference type="ARBA" id="ARBA00022989"/>
    </source>
</evidence>
<comment type="caution">
    <text evidence="11">The sequence shown here is derived from an EMBL/GenBank/DDBJ whole genome shotgun (WGS) entry which is preliminary data.</text>
</comment>
<feature type="transmembrane region" description="Helical" evidence="9">
    <location>
        <begin position="407"/>
        <end position="431"/>
    </location>
</feature>
<feature type="transmembrane region" description="Helical" evidence="9">
    <location>
        <begin position="369"/>
        <end position="395"/>
    </location>
</feature>
<dbReference type="InterPro" id="IPR020846">
    <property type="entry name" value="MFS_dom"/>
</dbReference>
<dbReference type="Gene3D" id="1.20.1720.10">
    <property type="entry name" value="Multidrug resistance protein D"/>
    <property type="match status" value="1"/>
</dbReference>
<feature type="transmembrane region" description="Helical" evidence="9">
    <location>
        <begin position="208"/>
        <end position="225"/>
    </location>
</feature>
<reference evidence="11 12" key="1">
    <citation type="submission" date="2019-06" db="EMBL/GenBank/DDBJ databases">
        <title>Sequencing the genomes of 1000 actinobacteria strains.</title>
        <authorList>
            <person name="Klenk H.-P."/>
        </authorList>
    </citation>
    <scope>NUCLEOTIDE SEQUENCE [LARGE SCALE GENOMIC DNA]</scope>
    <source>
        <strain evidence="11 12">DSM 18607</strain>
    </source>
</reference>
<feature type="transmembrane region" description="Helical" evidence="9">
    <location>
        <begin position="59"/>
        <end position="79"/>
    </location>
</feature>
<feature type="transmembrane region" description="Helical" evidence="9">
    <location>
        <begin position="86"/>
        <end position="108"/>
    </location>
</feature>
<evidence type="ECO:0000256" key="1">
    <source>
        <dbReference type="ARBA" id="ARBA00004651"/>
    </source>
</evidence>
<dbReference type="PANTHER" id="PTHR42718:SF9">
    <property type="entry name" value="MAJOR FACILITATOR SUPERFAMILY MULTIDRUG TRANSPORTER MFSC"/>
    <property type="match status" value="1"/>
</dbReference>
<dbReference type="AlphaFoldDB" id="A0A542E5X7"/>
<evidence type="ECO:0000256" key="5">
    <source>
        <dbReference type="ARBA" id="ARBA00022692"/>
    </source>
</evidence>
<feature type="transmembrane region" description="Helical" evidence="9">
    <location>
        <begin position="175"/>
        <end position="196"/>
    </location>
</feature>
<keyword evidence="12" id="KW-1185">Reference proteome</keyword>
<dbReference type="Pfam" id="PF07690">
    <property type="entry name" value="MFS_1"/>
    <property type="match status" value="1"/>
</dbReference>
<keyword evidence="6 9" id="KW-1133">Transmembrane helix</keyword>
<proteinExistence type="inferred from homology"/>
<protein>
    <submittedName>
        <fullName evidence="11">DHA2 family lincomycin resistance protein-like MFS transporter</fullName>
    </submittedName>
</protein>
<feature type="transmembrane region" description="Helical" evidence="9">
    <location>
        <begin position="276"/>
        <end position="304"/>
    </location>
</feature>
<dbReference type="Proteomes" id="UP000317893">
    <property type="component" value="Unassembled WGS sequence"/>
</dbReference>
<evidence type="ECO:0000256" key="4">
    <source>
        <dbReference type="ARBA" id="ARBA00022475"/>
    </source>
</evidence>
<dbReference type="NCBIfam" id="TIGR00711">
    <property type="entry name" value="efflux_EmrB"/>
    <property type="match status" value="1"/>
</dbReference>
<comment type="similarity">
    <text evidence="2">Belongs to the major facilitator superfamily. EmrB family.</text>
</comment>
<dbReference type="GO" id="GO:0005886">
    <property type="term" value="C:plasma membrane"/>
    <property type="evidence" value="ECO:0007669"/>
    <property type="project" value="UniProtKB-SubCell"/>
</dbReference>
<feature type="transmembrane region" description="Helical" evidence="9">
    <location>
        <begin position="345"/>
        <end position="363"/>
    </location>
</feature>
<evidence type="ECO:0000256" key="7">
    <source>
        <dbReference type="ARBA" id="ARBA00023136"/>
    </source>
</evidence>
<feature type="transmembrane region" description="Helical" evidence="9">
    <location>
        <begin position="310"/>
        <end position="333"/>
    </location>
</feature>
<dbReference type="GO" id="GO:0022857">
    <property type="term" value="F:transmembrane transporter activity"/>
    <property type="evidence" value="ECO:0007669"/>
    <property type="project" value="InterPro"/>
</dbReference>
<dbReference type="PROSITE" id="PS50850">
    <property type="entry name" value="MFS"/>
    <property type="match status" value="1"/>
</dbReference>
<feature type="transmembrane region" description="Helical" evidence="9">
    <location>
        <begin position="149"/>
        <end position="169"/>
    </location>
</feature>
<evidence type="ECO:0000313" key="12">
    <source>
        <dbReference type="Proteomes" id="UP000317893"/>
    </source>
</evidence>
<feature type="compositionally biased region" description="Low complexity" evidence="8">
    <location>
        <begin position="486"/>
        <end position="502"/>
    </location>
</feature>
<organism evidence="11 12">
    <name type="scientific">Lapillicoccus jejuensis</name>
    <dbReference type="NCBI Taxonomy" id="402171"/>
    <lineage>
        <taxon>Bacteria</taxon>
        <taxon>Bacillati</taxon>
        <taxon>Actinomycetota</taxon>
        <taxon>Actinomycetes</taxon>
        <taxon>Micrococcales</taxon>
        <taxon>Intrasporangiaceae</taxon>
        <taxon>Lapillicoccus</taxon>
    </lineage>
</organism>
<feature type="transmembrane region" description="Helical" evidence="9">
    <location>
        <begin position="451"/>
        <end position="472"/>
    </location>
</feature>
<dbReference type="InterPro" id="IPR036259">
    <property type="entry name" value="MFS_trans_sf"/>
</dbReference>
<dbReference type="SUPFAM" id="SSF103473">
    <property type="entry name" value="MFS general substrate transporter"/>
    <property type="match status" value="1"/>
</dbReference>
<name>A0A542E5X7_9MICO</name>
<sequence length="502" mass="51336">MAAHPTPTTAEPVSPARVRSILSILVAATFVVILNETIMVNAIPRLMAHFAVSARDAQWLSTAFMLSMAVVIPVTGWFLQRVRTRTVFTLAMGLFLAGTALATAAWAFPVLLLARVVQASGTAVMLPLLMTTLMTIVAPQHRGKVMGNVTLAMAVAPALGPAVSGLILQLGSWRLVFAVTLPVAAAMLVVGLRLLVDVGEPRVSRIDALSVAQTALGFGAFVYGLSQLGADGSDAGVVPPGVAVAVGLVALGLFGWRQVSLQRRGGPLLDLRTLRYRAFTVPLVVMCVSFMAMMGAMITLPLYLQNVHGYGVLQTGLMMMPGGVAMGVLGPAVGSLFDRYGARPLVVPGSVALLVALIGLSRVDAQTPAWWVVGLHVVMSLGLAFLFTPLFTVGLSALPSSLYSHGSAVLGTLQQVAAAIGTAVVVTVLSARSASLAAAGASPVDALGGGVQWGFAVGAAVSVLVVALAVVVPARPLGGAHGGGPAEPAAPVEPVALQDAPA</sequence>
<comment type="subcellular location">
    <subcellularLocation>
        <location evidence="1">Cell membrane</location>
        <topology evidence="1">Multi-pass membrane protein</topology>
    </subcellularLocation>
</comment>